<dbReference type="PROSITE" id="PS00383">
    <property type="entry name" value="TYR_PHOSPHATASE_1"/>
    <property type="match status" value="1"/>
</dbReference>
<keyword evidence="3" id="KW-1185">Reference proteome</keyword>
<dbReference type="PANTHER" id="PTHR13524">
    <property type="entry name" value="MYOTUBULARIN-RELATED"/>
    <property type="match status" value="1"/>
</dbReference>
<dbReference type="OrthoDB" id="2408718at2759"/>
<evidence type="ECO:0000313" key="3">
    <source>
        <dbReference type="Proteomes" id="UP001149090"/>
    </source>
</evidence>
<dbReference type="Proteomes" id="UP001149090">
    <property type="component" value="Unassembled WGS sequence"/>
</dbReference>
<reference evidence="2" key="1">
    <citation type="submission" date="2022-10" db="EMBL/GenBank/DDBJ databases">
        <title>Novel sulphate-reducing endosymbionts in the free-living metamonad Anaeramoeba.</title>
        <authorList>
            <person name="Jerlstrom-Hultqvist J."/>
            <person name="Cepicka I."/>
            <person name="Gallot-Lavallee L."/>
            <person name="Salas-Leiva D."/>
            <person name="Curtis B.A."/>
            <person name="Zahonova K."/>
            <person name="Pipaliya S."/>
            <person name="Dacks J."/>
            <person name="Roger A.J."/>
        </authorList>
    </citation>
    <scope>NUCLEOTIDE SEQUENCE</scope>
    <source>
        <strain evidence="2">BMAN</strain>
    </source>
</reference>
<sequence>MKIKKIQIQNQNEKKEDKEDTSNFLLQKDGVMGEVRDADIALLKTFKVGYIMDLMVEKRKKKYGVYVCSSEKADSFERYKDFHINECPYPGVEIFSEFYNNKYCGKDLKFDWSSPSNTAKLSIDKTLLERLNSTELKNINYQDYQKWDIIDITLNYLKLLLLIVANPNNKDGILIHCVSGYDRTPFFVGLLRCSFWADGLIHQNLNVDEFLYLTISYDWLLEIKLEALFQRFKEIYNEIIIPLLKKN</sequence>
<dbReference type="InterPro" id="IPR029021">
    <property type="entry name" value="Prot-tyrosine_phosphatase-like"/>
</dbReference>
<protein>
    <submittedName>
        <fullName evidence="2">Myotubularin-related protein</fullName>
    </submittedName>
</protein>
<dbReference type="EMBL" id="JAPDFW010000044">
    <property type="protein sequence ID" value="KAJ5078959.1"/>
    <property type="molecule type" value="Genomic_DNA"/>
</dbReference>
<name>A0A9Q0RHP3_ANAIG</name>
<dbReference type="SUPFAM" id="SSF52799">
    <property type="entry name" value="(Phosphotyrosine protein) phosphatases II"/>
    <property type="match status" value="1"/>
</dbReference>
<dbReference type="PANTHER" id="PTHR13524:SF2">
    <property type="entry name" value="MYOTUBULARIN-RELATED PROTEIN 14"/>
    <property type="match status" value="1"/>
</dbReference>
<dbReference type="AlphaFoldDB" id="A0A9Q0RHP3"/>
<comment type="caution">
    <text evidence="2">The sequence shown here is derived from an EMBL/GenBank/DDBJ whole genome shotgun (WGS) entry which is preliminary data.</text>
</comment>
<dbReference type="GO" id="GO:0004438">
    <property type="term" value="F:phosphatidylinositol-3-phosphate phosphatase activity"/>
    <property type="evidence" value="ECO:0007669"/>
    <property type="project" value="InterPro"/>
</dbReference>
<dbReference type="Gene3D" id="3.90.190.10">
    <property type="entry name" value="Protein tyrosine phosphatase superfamily"/>
    <property type="match status" value="1"/>
</dbReference>
<evidence type="ECO:0000313" key="2">
    <source>
        <dbReference type="EMBL" id="KAJ5078959.1"/>
    </source>
</evidence>
<proteinExistence type="predicted"/>
<evidence type="ECO:0000256" key="1">
    <source>
        <dbReference type="SAM" id="Coils"/>
    </source>
</evidence>
<dbReference type="InterPro" id="IPR016130">
    <property type="entry name" value="Tyr_Pase_AS"/>
</dbReference>
<accession>A0A9Q0RHP3</accession>
<organism evidence="2 3">
    <name type="scientific">Anaeramoeba ignava</name>
    <name type="common">Anaerobic marine amoeba</name>
    <dbReference type="NCBI Taxonomy" id="1746090"/>
    <lineage>
        <taxon>Eukaryota</taxon>
        <taxon>Metamonada</taxon>
        <taxon>Anaeramoebidae</taxon>
        <taxon>Anaeramoeba</taxon>
    </lineage>
</organism>
<keyword evidence="1" id="KW-0175">Coiled coil</keyword>
<feature type="coiled-coil region" evidence="1">
    <location>
        <begin position="1"/>
        <end position="28"/>
    </location>
</feature>
<dbReference type="InterPro" id="IPR039802">
    <property type="entry name" value="MTMR14"/>
</dbReference>
<gene>
    <name evidence="2" type="ORF">M0811_04682</name>
</gene>